<dbReference type="OMA" id="ADAHWER"/>
<feature type="region of interest" description="Disordered" evidence="1">
    <location>
        <begin position="501"/>
        <end position="521"/>
    </location>
</feature>
<dbReference type="InterPro" id="IPR035445">
    <property type="entry name" value="GYF-like_dom_sf"/>
</dbReference>
<dbReference type="PROSITE" id="PS50829">
    <property type="entry name" value="GYF"/>
    <property type="match status" value="2"/>
</dbReference>
<evidence type="ECO:0000256" key="1">
    <source>
        <dbReference type="SAM" id="MobiDB-lite"/>
    </source>
</evidence>
<dbReference type="Proteomes" id="UP000751190">
    <property type="component" value="Unassembled WGS sequence"/>
</dbReference>
<reference evidence="3" key="1">
    <citation type="submission" date="2021-05" db="EMBL/GenBank/DDBJ databases">
        <title>The genome of the haptophyte Pavlova lutheri (Diacronema luteri, Pavlovales) - a model for lipid biosynthesis in eukaryotic algae.</title>
        <authorList>
            <person name="Hulatt C.J."/>
            <person name="Posewitz M.C."/>
        </authorList>
    </citation>
    <scope>NUCLEOTIDE SEQUENCE</scope>
    <source>
        <strain evidence="3">NIVA-4/92</strain>
    </source>
</reference>
<feature type="compositionally biased region" description="Low complexity" evidence="1">
    <location>
        <begin position="119"/>
        <end position="131"/>
    </location>
</feature>
<accession>A0A8J5XIR7</accession>
<comment type="caution">
    <text evidence="3">The sequence shown here is derived from an EMBL/GenBank/DDBJ whole genome shotgun (WGS) entry which is preliminary data.</text>
</comment>
<protein>
    <recommendedName>
        <fullName evidence="2">GYF domain-containing protein</fullName>
    </recommendedName>
</protein>
<feature type="compositionally biased region" description="Acidic residues" evidence="1">
    <location>
        <begin position="16"/>
        <end position="27"/>
    </location>
</feature>
<dbReference type="Gene3D" id="3.30.1490.40">
    <property type="match status" value="2"/>
</dbReference>
<dbReference type="AlphaFoldDB" id="A0A8J5XIR7"/>
<feature type="compositionally biased region" description="Pro residues" evidence="1">
    <location>
        <begin position="508"/>
        <end position="519"/>
    </location>
</feature>
<organism evidence="3 4">
    <name type="scientific">Diacronema lutheri</name>
    <name type="common">Unicellular marine alga</name>
    <name type="synonym">Monochrysis lutheri</name>
    <dbReference type="NCBI Taxonomy" id="2081491"/>
    <lineage>
        <taxon>Eukaryota</taxon>
        <taxon>Haptista</taxon>
        <taxon>Haptophyta</taxon>
        <taxon>Pavlovophyceae</taxon>
        <taxon>Pavlovales</taxon>
        <taxon>Pavlovaceae</taxon>
        <taxon>Diacronema</taxon>
    </lineage>
</organism>
<evidence type="ECO:0000313" key="3">
    <source>
        <dbReference type="EMBL" id="KAG8468348.1"/>
    </source>
</evidence>
<feature type="region of interest" description="Disordered" evidence="1">
    <location>
        <begin position="1"/>
        <end position="39"/>
    </location>
</feature>
<feature type="region of interest" description="Disordered" evidence="1">
    <location>
        <begin position="82"/>
        <end position="145"/>
    </location>
</feature>
<evidence type="ECO:0000259" key="2">
    <source>
        <dbReference type="PROSITE" id="PS50829"/>
    </source>
</evidence>
<name>A0A8J5XIR7_DIALT</name>
<evidence type="ECO:0000313" key="4">
    <source>
        <dbReference type="Proteomes" id="UP000751190"/>
    </source>
</evidence>
<feature type="domain" description="GYF" evidence="2">
    <location>
        <begin position="405"/>
        <end position="454"/>
    </location>
</feature>
<feature type="compositionally biased region" description="Basic and acidic residues" evidence="1">
    <location>
        <begin position="1"/>
        <end position="13"/>
    </location>
</feature>
<dbReference type="SUPFAM" id="SSF55277">
    <property type="entry name" value="GYF domain"/>
    <property type="match status" value="4"/>
</dbReference>
<dbReference type="InterPro" id="IPR003169">
    <property type="entry name" value="GYF"/>
</dbReference>
<keyword evidence="4" id="KW-1185">Reference proteome</keyword>
<dbReference type="OrthoDB" id="207369at2759"/>
<dbReference type="Pfam" id="PF02213">
    <property type="entry name" value="GYF"/>
    <property type="match status" value="1"/>
</dbReference>
<feature type="region of interest" description="Disordered" evidence="1">
    <location>
        <begin position="590"/>
        <end position="611"/>
    </location>
</feature>
<gene>
    <name evidence="3" type="ORF">KFE25_013431</name>
</gene>
<feature type="compositionally biased region" description="Polar residues" evidence="1">
    <location>
        <begin position="85"/>
        <end position="97"/>
    </location>
</feature>
<sequence length="611" mass="63235">MGDAAHGKEDRLQEFGLEEDAEGEPEEPPSYFYLDDEQHRQGPFTVAQLRSWAAILGPDRLVARAPYGAPRALAAWPELMGARSSDAQTEAASPSITERQHSTEPAQLGDVRERRKHSPPSASAPLACPSPGVEPGLVSAEISTGGGDEADARWWYVDDEGDVQGPFATAQLQRWAALLGGARQVGTGACAAEAVFKPLAGWRELTKAPCAAEREPSDATAAHAQLASAAPASDAVTGGALDAAPSRAGSGCSAAAPAMAATAATADAARDDAPPAAPAPTAGGISAAPASKAVAARAGAPNRYEYVDDGGCVRGPYSLEQMGTWLSRRLLLPNRRARVVRRAHAAPVAVDGERAPHAEAVLDARPFEPIVAIAELAPFCAADDLEAARRDAAPLVGEGGAKGALGGFVYIDAAGREQGPFELGHMRAWAAAGALPSSTLVRRAAGGTEHVSLGAWPELRDACPAVRAPSAPLCVAGIFAPPARELTEDEKRLEAALDRAHGAGSSMPPAPVCSAPPAPRAERGDAIHAGGLAQPAGGGAGADYAVRGAFNARTGRFVVTDGTGADAHWERKGLPADRAGRQLAHYFEVGAWQRSKAEESERKRRRQHALH</sequence>
<dbReference type="EMBL" id="JAGTXO010000004">
    <property type="protein sequence ID" value="KAG8468348.1"/>
    <property type="molecule type" value="Genomic_DNA"/>
</dbReference>
<feature type="domain" description="GYF" evidence="2">
    <location>
        <begin position="151"/>
        <end position="200"/>
    </location>
</feature>
<feature type="region of interest" description="Disordered" evidence="1">
    <location>
        <begin position="266"/>
        <end position="285"/>
    </location>
</feature>
<proteinExistence type="predicted"/>